<comment type="caution">
    <text evidence="2">The sequence shown here is derived from an EMBL/GenBank/DDBJ whole genome shotgun (WGS) entry which is preliminary data.</text>
</comment>
<proteinExistence type="predicted"/>
<name>A0A7J8B7R3_ROUAE</name>
<feature type="region of interest" description="Disordered" evidence="1">
    <location>
        <begin position="364"/>
        <end position="390"/>
    </location>
</feature>
<keyword evidence="3" id="KW-1185">Reference proteome</keyword>
<protein>
    <submittedName>
        <fullName evidence="2">Uncharacterized protein</fullName>
    </submittedName>
</protein>
<dbReference type="AlphaFoldDB" id="A0A7J8B7R3"/>
<feature type="region of interest" description="Disordered" evidence="1">
    <location>
        <begin position="1"/>
        <end position="31"/>
    </location>
</feature>
<evidence type="ECO:0000256" key="1">
    <source>
        <dbReference type="SAM" id="MobiDB-lite"/>
    </source>
</evidence>
<evidence type="ECO:0000313" key="3">
    <source>
        <dbReference type="Proteomes" id="UP000593571"/>
    </source>
</evidence>
<evidence type="ECO:0000313" key="2">
    <source>
        <dbReference type="EMBL" id="KAF6394515.1"/>
    </source>
</evidence>
<organism evidence="2 3">
    <name type="scientific">Rousettus aegyptiacus</name>
    <name type="common">Egyptian fruit bat</name>
    <name type="synonym">Pteropus aegyptiacus</name>
    <dbReference type="NCBI Taxonomy" id="9407"/>
    <lineage>
        <taxon>Eukaryota</taxon>
        <taxon>Metazoa</taxon>
        <taxon>Chordata</taxon>
        <taxon>Craniata</taxon>
        <taxon>Vertebrata</taxon>
        <taxon>Euteleostomi</taxon>
        <taxon>Mammalia</taxon>
        <taxon>Eutheria</taxon>
        <taxon>Laurasiatheria</taxon>
        <taxon>Chiroptera</taxon>
        <taxon>Yinpterochiroptera</taxon>
        <taxon>Pteropodoidea</taxon>
        <taxon>Pteropodidae</taxon>
        <taxon>Rousettinae</taxon>
        <taxon>Rousettus</taxon>
    </lineage>
</organism>
<dbReference type="Proteomes" id="UP000593571">
    <property type="component" value="Unassembled WGS sequence"/>
</dbReference>
<dbReference type="EMBL" id="JACASE010000020">
    <property type="protein sequence ID" value="KAF6394515.1"/>
    <property type="molecule type" value="Genomic_DNA"/>
</dbReference>
<reference evidence="2 3" key="1">
    <citation type="journal article" date="2020" name="Nature">
        <title>Six reference-quality genomes reveal evolution of bat adaptations.</title>
        <authorList>
            <person name="Jebb D."/>
            <person name="Huang Z."/>
            <person name="Pippel M."/>
            <person name="Hughes G.M."/>
            <person name="Lavrichenko K."/>
            <person name="Devanna P."/>
            <person name="Winkler S."/>
            <person name="Jermiin L.S."/>
            <person name="Skirmuntt E.C."/>
            <person name="Katzourakis A."/>
            <person name="Burkitt-Gray L."/>
            <person name="Ray D.A."/>
            <person name="Sullivan K.A.M."/>
            <person name="Roscito J.G."/>
            <person name="Kirilenko B.M."/>
            <person name="Davalos L.M."/>
            <person name="Corthals A.P."/>
            <person name="Power M.L."/>
            <person name="Jones G."/>
            <person name="Ransome R.D."/>
            <person name="Dechmann D.K.N."/>
            <person name="Locatelli A.G."/>
            <person name="Puechmaille S.J."/>
            <person name="Fedrigo O."/>
            <person name="Jarvis E.D."/>
            <person name="Hiller M."/>
            <person name="Vernes S.C."/>
            <person name="Myers E.W."/>
            <person name="Teeling E.C."/>
        </authorList>
    </citation>
    <scope>NUCLEOTIDE SEQUENCE [LARGE SCALE GENOMIC DNA]</scope>
    <source>
        <strain evidence="2">MRouAeg1</strain>
        <tissue evidence="2">Muscle</tissue>
    </source>
</reference>
<accession>A0A7J8B7R3</accession>
<gene>
    <name evidence="2" type="ORF">HJG63_010464</name>
</gene>
<sequence>MRAAVDRRRPRPQPLWLRQRAGNEDGPLGLPSSMRPAARMRGLWGGSSPAASRCSPRGRAQAGADWVRLALSLTLTMRPPCLLSGTQGPADGTATLKGAEHQLCRGKVGCRPSRDLAKTGPDRGHQRALFHPSAQGLPGAWRRGVSLESLQDVFLSPSAFRCSRIVPGGWLIMRKIGPPQVPAAAGPAAYSPRLGPTRVPCLPTPTPPSQGEGWCLSASPCGRRCSPAPPRCRHNPDPTALSLGHVGTRRTWAGLATRSQPRVRSCNHAPHGTLLLSLCASFSGYSAAPPPPARLWPSRCVCRPSTVFASPRSITPGPPRLSLAIRLPGPVVLECPRHSGCPPPHLAGGSPFPLPCFTPSRGRVHRPALSSARRPPASVEMSAPCPPPPL</sequence>
<feature type="region of interest" description="Disordered" evidence="1">
    <location>
        <begin position="110"/>
        <end position="135"/>
    </location>
</feature>
<feature type="compositionally biased region" description="Basic and acidic residues" evidence="1">
    <location>
        <begin position="112"/>
        <end position="125"/>
    </location>
</feature>